<evidence type="ECO:0000313" key="3">
    <source>
        <dbReference type="Proteomes" id="UP001062776"/>
    </source>
</evidence>
<dbReference type="EMBL" id="BAPV01000001">
    <property type="protein sequence ID" value="GBQ82879.1"/>
    <property type="molecule type" value="Genomic_DNA"/>
</dbReference>
<dbReference type="InterPro" id="IPR027417">
    <property type="entry name" value="P-loop_NTPase"/>
</dbReference>
<dbReference type="Proteomes" id="UP001062776">
    <property type="component" value="Unassembled WGS sequence"/>
</dbReference>
<evidence type="ECO:0000313" key="2">
    <source>
        <dbReference type="EMBL" id="GBQ82879.1"/>
    </source>
</evidence>
<protein>
    <submittedName>
        <fullName evidence="2">HPr kinase</fullName>
    </submittedName>
</protein>
<feature type="domain" description="HPr kinase/phosphorylase C-terminal" evidence="1">
    <location>
        <begin position="25"/>
        <end position="96"/>
    </location>
</feature>
<keyword evidence="3" id="KW-1185">Reference proteome</keyword>
<proteinExistence type="predicted"/>
<name>A0ABQ0PVT2_9PROT</name>
<keyword evidence="2" id="KW-0418">Kinase</keyword>
<evidence type="ECO:0000259" key="1">
    <source>
        <dbReference type="Pfam" id="PF07475"/>
    </source>
</evidence>
<dbReference type="InterPro" id="IPR011104">
    <property type="entry name" value="Hpr_kin/Pase_C"/>
</dbReference>
<organism evidence="2 3">
    <name type="scientific">Asaia krungthepensis NRIC 0535</name>
    <dbReference type="NCBI Taxonomy" id="1307925"/>
    <lineage>
        <taxon>Bacteria</taxon>
        <taxon>Pseudomonadati</taxon>
        <taxon>Pseudomonadota</taxon>
        <taxon>Alphaproteobacteria</taxon>
        <taxon>Acetobacterales</taxon>
        <taxon>Acetobacteraceae</taxon>
        <taxon>Asaia</taxon>
    </lineage>
</organism>
<accession>A0ABQ0PVT2</accession>
<dbReference type="Gene3D" id="3.40.50.300">
    <property type="entry name" value="P-loop containing nucleotide triphosphate hydrolases"/>
    <property type="match status" value="1"/>
</dbReference>
<dbReference type="SUPFAM" id="SSF53795">
    <property type="entry name" value="PEP carboxykinase-like"/>
    <property type="match status" value="1"/>
</dbReference>
<keyword evidence="2" id="KW-0808">Transferase</keyword>
<dbReference type="GO" id="GO:0016301">
    <property type="term" value="F:kinase activity"/>
    <property type="evidence" value="ECO:0007669"/>
    <property type="project" value="UniProtKB-KW"/>
</dbReference>
<sequence length="180" mass="18704">MIVHEPKHNAHSQSCTSPFNIPPSGLVHGSCASLGDSGVLLTGCSGAGKSSLLLRLIDSGFMLVGDDQIHLAGKLACPASALAGLVEIRGVGLVQMPSAPQTTLVLHVHLVPGIVPERLPPRQIDATSGLWQITMDGFHADAVAVIRTVMRCIRGDLTLVCGVNGGSHDCLPLPSAREAR</sequence>
<dbReference type="RefSeq" id="WP_264813916.1">
    <property type="nucleotide sequence ID" value="NZ_BAPV01000001.1"/>
</dbReference>
<reference evidence="2" key="1">
    <citation type="submission" date="2013-04" db="EMBL/GenBank/DDBJ databases">
        <title>The genome sequencing project of 58 acetic acid bacteria.</title>
        <authorList>
            <person name="Okamoto-Kainuma A."/>
            <person name="Ishikawa M."/>
            <person name="Umino S."/>
            <person name="Koizumi Y."/>
            <person name="Shiwa Y."/>
            <person name="Yoshikawa H."/>
            <person name="Matsutani M."/>
            <person name="Matsushita K."/>
        </authorList>
    </citation>
    <scope>NUCLEOTIDE SEQUENCE</scope>
    <source>
        <strain evidence="2">NRIC 0535</strain>
    </source>
</reference>
<gene>
    <name evidence="2" type="ORF">AA0535_0101</name>
</gene>
<comment type="caution">
    <text evidence="2">The sequence shown here is derived from an EMBL/GenBank/DDBJ whole genome shotgun (WGS) entry which is preliminary data.</text>
</comment>
<dbReference type="Pfam" id="PF07475">
    <property type="entry name" value="Hpr_kinase_C"/>
    <property type="match status" value="1"/>
</dbReference>